<protein>
    <submittedName>
        <fullName evidence="2">Kelch-like member 7</fullName>
    </submittedName>
</protein>
<dbReference type="CDD" id="cd18186">
    <property type="entry name" value="BTB_POZ_ZBTB_KLHL-like"/>
    <property type="match status" value="1"/>
</dbReference>
<sequence>MSDCTVVCGNVKWHTHKTILCSRNKWFRVALDGPFQEASNGVVAIEDRDPDVVRVVLNYIYTGGITYNCSTPAKIVEIWKAGDFFDIHDLVVEAQTALATRFKASAKFFSFSPEPKTMKTTKAGGPEWPSLGMKKGGGFRKMIGVSGLSYDRFYRRPTRGMAVSHQLNVSRTKRSITRPPVSTAAVVE</sequence>
<dbReference type="Pfam" id="PF00651">
    <property type="entry name" value="BTB"/>
    <property type="match status" value="1"/>
</dbReference>
<dbReference type="Proteomes" id="UP001583177">
    <property type="component" value="Unassembled WGS sequence"/>
</dbReference>
<comment type="caution">
    <text evidence="2">The sequence shown here is derived from an EMBL/GenBank/DDBJ whole genome shotgun (WGS) entry which is preliminary data.</text>
</comment>
<dbReference type="PROSITE" id="PS50097">
    <property type="entry name" value="BTB"/>
    <property type="match status" value="1"/>
</dbReference>
<dbReference type="InterPro" id="IPR000210">
    <property type="entry name" value="BTB/POZ_dom"/>
</dbReference>
<feature type="domain" description="BTB" evidence="1">
    <location>
        <begin position="2"/>
        <end position="69"/>
    </location>
</feature>
<dbReference type="EMBL" id="JAWRVE010000129">
    <property type="protein sequence ID" value="KAL1855661.1"/>
    <property type="molecule type" value="Genomic_DNA"/>
</dbReference>
<evidence type="ECO:0000259" key="1">
    <source>
        <dbReference type="PROSITE" id="PS50097"/>
    </source>
</evidence>
<keyword evidence="3" id="KW-1185">Reference proteome</keyword>
<name>A0ABR3W8L3_9PEZI</name>
<dbReference type="InterPro" id="IPR011333">
    <property type="entry name" value="SKP1/BTB/POZ_sf"/>
</dbReference>
<dbReference type="Gene3D" id="3.30.710.10">
    <property type="entry name" value="Potassium Channel Kv1.1, Chain A"/>
    <property type="match status" value="1"/>
</dbReference>
<dbReference type="PANTHER" id="PTHR24413">
    <property type="entry name" value="SPECKLE-TYPE POZ PROTEIN"/>
    <property type="match status" value="1"/>
</dbReference>
<proteinExistence type="predicted"/>
<dbReference type="SUPFAM" id="SSF54695">
    <property type="entry name" value="POZ domain"/>
    <property type="match status" value="1"/>
</dbReference>
<reference evidence="2 3" key="1">
    <citation type="journal article" date="2024" name="IMA Fungus">
        <title>IMA Genome - F19 : A genome assembly and annotation guide to empower mycologists, including annotated draft genome sequences of Ceratocystis pirilliformis, Diaporthe australafricana, Fusarium ophioides, Paecilomyces lecythidis, and Sporothrix stenoceras.</title>
        <authorList>
            <person name="Aylward J."/>
            <person name="Wilson A.M."/>
            <person name="Visagie C.M."/>
            <person name="Spraker J."/>
            <person name="Barnes I."/>
            <person name="Buitendag C."/>
            <person name="Ceriani C."/>
            <person name="Del Mar Angel L."/>
            <person name="du Plessis D."/>
            <person name="Fuchs T."/>
            <person name="Gasser K."/>
            <person name="Kramer D."/>
            <person name="Li W."/>
            <person name="Munsamy K."/>
            <person name="Piso A."/>
            <person name="Price J.L."/>
            <person name="Sonnekus B."/>
            <person name="Thomas C."/>
            <person name="van der Nest A."/>
            <person name="van Dijk A."/>
            <person name="van Heerden A."/>
            <person name="van Vuuren N."/>
            <person name="Yilmaz N."/>
            <person name="Duong T.A."/>
            <person name="van der Merwe N.A."/>
            <person name="Wingfield M.J."/>
            <person name="Wingfield B.D."/>
        </authorList>
    </citation>
    <scope>NUCLEOTIDE SEQUENCE [LARGE SCALE GENOMIC DNA]</scope>
    <source>
        <strain evidence="2 3">CMW 18300</strain>
    </source>
</reference>
<accession>A0ABR3W8L3</accession>
<evidence type="ECO:0000313" key="2">
    <source>
        <dbReference type="EMBL" id="KAL1855661.1"/>
    </source>
</evidence>
<evidence type="ECO:0000313" key="3">
    <source>
        <dbReference type="Proteomes" id="UP001583177"/>
    </source>
</evidence>
<organism evidence="2 3">
    <name type="scientific">Diaporthe australafricana</name>
    <dbReference type="NCBI Taxonomy" id="127596"/>
    <lineage>
        <taxon>Eukaryota</taxon>
        <taxon>Fungi</taxon>
        <taxon>Dikarya</taxon>
        <taxon>Ascomycota</taxon>
        <taxon>Pezizomycotina</taxon>
        <taxon>Sordariomycetes</taxon>
        <taxon>Sordariomycetidae</taxon>
        <taxon>Diaporthales</taxon>
        <taxon>Diaporthaceae</taxon>
        <taxon>Diaporthe</taxon>
    </lineage>
</organism>
<gene>
    <name evidence="2" type="primary">KLHL7</name>
    <name evidence="2" type="ORF">Daus18300_011042</name>
</gene>
<dbReference type="SMART" id="SM00225">
    <property type="entry name" value="BTB"/>
    <property type="match status" value="1"/>
</dbReference>